<dbReference type="EMBL" id="AMZH03014810">
    <property type="protein sequence ID" value="RRT47011.1"/>
    <property type="molecule type" value="Genomic_DNA"/>
</dbReference>
<dbReference type="InterPro" id="IPR036259">
    <property type="entry name" value="MFS_trans_sf"/>
</dbReference>
<dbReference type="AlphaFoldDB" id="A0A426Y657"/>
<dbReference type="PANTHER" id="PTHR11654">
    <property type="entry name" value="OLIGOPEPTIDE TRANSPORTER-RELATED"/>
    <property type="match status" value="1"/>
</dbReference>
<feature type="region of interest" description="Disordered" evidence="1">
    <location>
        <begin position="55"/>
        <end position="85"/>
    </location>
</feature>
<evidence type="ECO:0000256" key="1">
    <source>
        <dbReference type="SAM" id="MobiDB-lite"/>
    </source>
</evidence>
<organism evidence="2 3">
    <name type="scientific">Ensete ventricosum</name>
    <name type="common">Abyssinian banana</name>
    <name type="synonym">Musa ensete</name>
    <dbReference type="NCBI Taxonomy" id="4639"/>
    <lineage>
        <taxon>Eukaryota</taxon>
        <taxon>Viridiplantae</taxon>
        <taxon>Streptophyta</taxon>
        <taxon>Embryophyta</taxon>
        <taxon>Tracheophyta</taxon>
        <taxon>Spermatophyta</taxon>
        <taxon>Magnoliopsida</taxon>
        <taxon>Liliopsida</taxon>
        <taxon>Zingiberales</taxon>
        <taxon>Musaceae</taxon>
        <taxon>Ensete</taxon>
    </lineage>
</organism>
<evidence type="ECO:0000313" key="2">
    <source>
        <dbReference type="EMBL" id="RRT47011.1"/>
    </source>
</evidence>
<dbReference type="Proteomes" id="UP000287651">
    <property type="component" value="Unassembled WGS sequence"/>
</dbReference>
<dbReference type="Gene3D" id="1.20.1250.20">
    <property type="entry name" value="MFS general substrate transporter like domains"/>
    <property type="match status" value="1"/>
</dbReference>
<sequence>MVSVHPSLSAGAATPFSITKAHKHTNKKGPATVPPIRGGRYRVAFISLVGVGTNGRGEGGGDGDGSAPQLPPPPVRPHGRRRRLPRPSRLQIRHWRLDLGPLYHRYRSPYFLLNLGRPVDLDSWLAVLEIAERFTFFGLSSSLIIYLTGPLNEPTATAAAAISTWNGVACMLPLLGAVIADSYLGRHRTIAVSSLLPLHPGLCSPFLAGPSCDQAE</sequence>
<feature type="region of interest" description="Disordered" evidence="1">
    <location>
        <begin position="16"/>
        <end position="36"/>
    </location>
</feature>
<evidence type="ECO:0000313" key="3">
    <source>
        <dbReference type="Proteomes" id="UP000287651"/>
    </source>
</evidence>
<protein>
    <submittedName>
        <fullName evidence="2">Uncharacterized protein</fullName>
    </submittedName>
</protein>
<feature type="compositionally biased region" description="Gly residues" evidence="1">
    <location>
        <begin position="55"/>
        <end position="64"/>
    </location>
</feature>
<gene>
    <name evidence="2" type="ORF">B296_00012571</name>
</gene>
<proteinExistence type="predicted"/>
<comment type="caution">
    <text evidence="2">The sequence shown here is derived from an EMBL/GenBank/DDBJ whole genome shotgun (WGS) entry which is preliminary data.</text>
</comment>
<reference evidence="2 3" key="1">
    <citation type="journal article" date="2014" name="Agronomy (Basel)">
        <title>A Draft Genome Sequence for Ensete ventricosum, the Drought-Tolerant Tree Against Hunger.</title>
        <authorList>
            <person name="Harrison J."/>
            <person name="Moore K.A."/>
            <person name="Paszkiewicz K."/>
            <person name="Jones T."/>
            <person name="Grant M."/>
            <person name="Ambacheew D."/>
            <person name="Muzemil S."/>
            <person name="Studholme D.J."/>
        </authorList>
    </citation>
    <scope>NUCLEOTIDE SEQUENCE [LARGE SCALE GENOMIC DNA]</scope>
</reference>
<name>A0A426Y657_ENSVE</name>
<accession>A0A426Y657</accession>